<keyword evidence="2" id="KW-1185">Reference proteome</keyword>
<accession>A0A017S8E4</accession>
<dbReference type="GeneID" id="63702547"/>
<evidence type="ECO:0000313" key="1">
    <source>
        <dbReference type="EMBL" id="EYE92455.1"/>
    </source>
</evidence>
<sequence>MMVTGMWANGGQSSQSAAIDLTIHYGTWDASTAEACSSCAWPIPTYQAILLHIIFTLIYKGRDSLGFDLEPFLPPSDMELLECLVS</sequence>
<protein>
    <submittedName>
        <fullName evidence="1">Uncharacterized protein</fullName>
    </submittedName>
</protein>
<dbReference type="OrthoDB" id="10261408at2759"/>
<dbReference type="HOGENOM" id="CLU_2497515_0_0_1"/>
<evidence type="ECO:0000313" key="2">
    <source>
        <dbReference type="Proteomes" id="UP000019804"/>
    </source>
</evidence>
<dbReference type="Proteomes" id="UP000019804">
    <property type="component" value="Unassembled WGS sequence"/>
</dbReference>
<dbReference type="STRING" id="1388766.A0A017S8E4"/>
<proteinExistence type="predicted"/>
<reference evidence="2" key="1">
    <citation type="journal article" date="2014" name="Nat. Commun.">
        <title>Genomic adaptations of the halophilic Dead Sea filamentous fungus Eurotium rubrum.</title>
        <authorList>
            <person name="Kis-Papo T."/>
            <person name="Weig A.R."/>
            <person name="Riley R."/>
            <person name="Persoh D."/>
            <person name="Salamov A."/>
            <person name="Sun H."/>
            <person name="Lipzen A."/>
            <person name="Wasser S.P."/>
            <person name="Rambold G."/>
            <person name="Grigoriev I.V."/>
            <person name="Nevo E."/>
        </authorList>
    </citation>
    <scope>NUCLEOTIDE SEQUENCE [LARGE SCALE GENOMIC DNA]</scope>
    <source>
        <strain evidence="2">CBS 135680</strain>
    </source>
</reference>
<gene>
    <name evidence="1" type="ORF">EURHEDRAFT_544026</name>
</gene>
<name>A0A017S8E4_ASPRC</name>
<dbReference type="AlphaFoldDB" id="A0A017S8E4"/>
<dbReference type="RefSeq" id="XP_040636143.1">
    <property type="nucleotide sequence ID" value="XM_040787423.1"/>
</dbReference>
<organism evidence="1 2">
    <name type="scientific">Aspergillus ruber (strain CBS 135680)</name>
    <dbReference type="NCBI Taxonomy" id="1388766"/>
    <lineage>
        <taxon>Eukaryota</taxon>
        <taxon>Fungi</taxon>
        <taxon>Dikarya</taxon>
        <taxon>Ascomycota</taxon>
        <taxon>Pezizomycotina</taxon>
        <taxon>Eurotiomycetes</taxon>
        <taxon>Eurotiomycetidae</taxon>
        <taxon>Eurotiales</taxon>
        <taxon>Aspergillaceae</taxon>
        <taxon>Aspergillus</taxon>
        <taxon>Aspergillus subgen. Aspergillus</taxon>
    </lineage>
</organism>
<dbReference type="EMBL" id="KK088437">
    <property type="protein sequence ID" value="EYE92455.1"/>
    <property type="molecule type" value="Genomic_DNA"/>
</dbReference>